<reference evidence="2 3" key="1">
    <citation type="submission" date="2023-09" db="EMBL/GenBank/DDBJ databases">
        <title>Novel taxa isolated from Blanes Bay.</title>
        <authorList>
            <person name="Rey-Velasco X."/>
            <person name="Lucena T."/>
        </authorList>
    </citation>
    <scope>NUCLEOTIDE SEQUENCE [LARGE SCALE GENOMIC DNA]</scope>
    <source>
        <strain evidence="2 3">S356</strain>
    </source>
</reference>
<dbReference type="Pfam" id="PF01425">
    <property type="entry name" value="Amidase"/>
    <property type="match status" value="1"/>
</dbReference>
<keyword evidence="3" id="KW-1185">Reference proteome</keyword>
<dbReference type="PROSITE" id="PS51257">
    <property type="entry name" value="PROKAR_LIPOPROTEIN"/>
    <property type="match status" value="1"/>
</dbReference>
<dbReference type="Gene3D" id="3.90.1300.10">
    <property type="entry name" value="Amidase signature (AS) domain"/>
    <property type="match status" value="1"/>
</dbReference>
<name>A0ABU3LHB3_9FLAO</name>
<dbReference type="RefSeq" id="WP_349242369.1">
    <property type="nucleotide sequence ID" value="NZ_JAVTTO010000004.1"/>
</dbReference>
<feature type="domain" description="Amidase" evidence="1">
    <location>
        <begin position="122"/>
        <end position="379"/>
    </location>
</feature>
<protein>
    <submittedName>
        <fullName evidence="2">Amidase family protein</fullName>
    </submittedName>
</protein>
<dbReference type="Proteomes" id="UP001257277">
    <property type="component" value="Unassembled WGS sequence"/>
</dbReference>
<proteinExistence type="predicted"/>
<evidence type="ECO:0000259" key="1">
    <source>
        <dbReference type="Pfam" id="PF01425"/>
    </source>
</evidence>
<organism evidence="2 3">
    <name type="scientific">Asprobacillus argus</name>
    <dbReference type="NCBI Taxonomy" id="3076534"/>
    <lineage>
        <taxon>Bacteria</taxon>
        <taxon>Pseudomonadati</taxon>
        <taxon>Bacteroidota</taxon>
        <taxon>Flavobacteriia</taxon>
        <taxon>Flavobacteriales</taxon>
        <taxon>Flavobacteriaceae</taxon>
        <taxon>Asprobacillus</taxon>
    </lineage>
</organism>
<dbReference type="InterPro" id="IPR023631">
    <property type="entry name" value="Amidase_dom"/>
</dbReference>
<accession>A0ABU3LHB3</accession>
<dbReference type="InterPro" id="IPR036928">
    <property type="entry name" value="AS_sf"/>
</dbReference>
<dbReference type="PANTHER" id="PTHR42678:SF34">
    <property type="entry name" value="OS04G0183300 PROTEIN"/>
    <property type="match status" value="1"/>
</dbReference>
<comment type="caution">
    <text evidence="2">The sequence shown here is derived from an EMBL/GenBank/DDBJ whole genome shotgun (WGS) entry which is preliminary data.</text>
</comment>
<evidence type="ECO:0000313" key="2">
    <source>
        <dbReference type="EMBL" id="MDT7833119.1"/>
    </source>
</evidence>
<dbReference type="SUPFAM" id="SSF75304">
    <property type="entry name" value="Amidase signature (AS) enzymes"/>
    <property type="match status" value="1"/>
</dbReference>
<dbReference type="EMBL" id="JAVTTO010000004">
    <property type="protein sequence ID" value="MDT7833119.1"/>
    <property type="molecule type" value="Genomic_DNA"/>
</dbReference>
<sequence>MKRILFFIVSASLLLSCKKKEAPVVFKKYDETALLKKQQEHERSRMQFKLFQPKALDMNTVFKPFENDLAYFSEADYDALKPLIIEQNIPTLQKHVNDGKLTYEKLTLFYLYRIRKYESDSTTSLNAIIALNPNVLKQARKRDKNRKDHSNTDISIYGMPILLKDNINTAGMPTTAGALALRENVTTDDAFIVKRLKENGALILGKVNLSEWAYFFCSGCPLGYSAIGGQSLNPYGRGKFETGGSSASSGTAVAANYAVAAIGTETAGSITSPSSQNSVVGLKPTIGLLSRTGIVPISSTLDTPGPMTKSIIDNMILLEAMVGYDANDKKSYKVDGEPNTDFTETIVGKRFGVFPSLLQDSVYKANVEIIKKAGGDIVELAPVQIGLPGFLTLLNIDMKHDLPEYLKNHTDKNVTITSVEDVINFNEKDSLLRAPYGQQLFEGIVADTTTLEQLQTIKKTLMDNARTYFKPLDSENLDAILSINNYHAGYSAVAEYPNLTVPMGYKKSGEPISLTFIVMPKKEGELYVLGAAFENLTKHRKLPGNYE</sequence>
<evidence type="ECO:0000313" key="3">
    <source>
        <dbReference type="Proteomes" id="UP001257277"/>
    </source>
</evidence>
<gene>
    <name evidence="2" type="ORF">RQM59_12050</name>
</gene>
<dbReference type="PANTHER" id="PTHR42678">
    <property type="entry name" value="AMIDASE"/>
    <property type="match status" value="1"/>
</dbReference>